<evidence type="ECO:0000313" key="3">
    <source>
        <dbReference type="EMBL" id="GES79845.1"/>
    </source>
</evidence>
<feature type="compositionally biased region" description="Polar residues" evidence="2">
    <location>
        <begin position="379"/>
        <end position="399"/>
    </location>
</feature>
<keyword evidence="1" id="KW-0175">Coiled coil</keyword>
<feature type="region of interest" description="Disordered" evidence="2">
    <location>
        <begin position="185"/>
        <end position="208"/>
    </location>
</feature>
<comment type="caution">
    <text evidence="3">The sequence shown here is derived from an EMBL/GenBank/DDBJ whole genome shotgun (WGS) entry which is preliminary data.</text>
</comment>
<evidence type="ECO:0000256" key="1">
    <source>
        <dbReference type="SAM" id="Coils"/>
    </source>
</evidence>
<accession>A0A8H3L616</accession>
<proteinExistence type="predicted"/>
<name>A0A8H3L616_9GLOM</name>
<dbReference type="EMBL" id="BLAL01000046">
    <property type="protein sequence ID" value="GES79845.1"/>
    <property type="molecule type" value="Genomic_DNA"/>
</dbReference>
<protein>
    <submittedName>
        <fullName evidence="3">Uncharacterized protein</fullName>
    </submittedName>
</protein>
<reference evidence="3" key="1">
    <citation type="submission" date="2019-10" db="EMBL/GenBank/DDBJ databases">
        <title>Conservation and host-specific expression of non-tandemly repeated heterogenous ribosome RNA gene in arbuscular mycorrhizal fungi.</title>
        <authorList>
            <person name="Maeda T."/>
            <person name="Kobayashi Y."/>
            <person name="Nakagawa T."/>
            <person name="Ezawa T."/>
            <person name="Yamaguchi K."/>
            <person name="Bino T."/>
            <person name="Nishimoto Y."/>
            <person name="Shigenobu S."/>
            <person name="Kawaguchi M."/>
        </authorList>
    </citation>
    <scope>NUCLEOTIDE SEQUENCE</scope>
    <source>
        <strain evidence="3">HR1</strain>
    </source>
</reference>
<sequence>MRCCITELEAENAELRKENTEIRDLRFKLTVSNAEVAELKRRNAETLKSNAEYNERRDAENAKLKARIEELEKNKEDSSAENVRRDVEIAEIKAEVVKLRDNNEESKQLTSRQLDVTSKEMISGYDQNTINEIEPQSSVFSNTINLVSNVYEMTDVSDHALVSSDKSSEEKETVAFLNEEHKKRVSEEIRQRNREKKLQRKNEQAERNEERAVLPNIINLYETACGAEKKAIEANREEILRWCFYAREFKRMYKDFMVRNKVGEKKAKGQVYDFIIKQLPNTKCKTLCRQTQKALRIDNLFEKIGMDKLQYIKTYSADTISKFTDPQIQTIIDHFTEKPNMEFTDEAEDEEQDDEESTTPIPLSHDSNSSGGSSKIGPVNSSKSQTNVTSATSLTRIPRTNPNKMECLYQYAVKHNLDPKKFSIVTEAEKHRWDVKCFHSDLERDILIYHRSIEKNEDRRKYHTLLTDRERIIGEELLRRGILESRESTAWLDNLMKEWEQTHTQFMQVFAQSSSSDFSKLDTKVKVVA</sequence>
<dbReference type="AlphaFoldDB" id="A0A8H3L616"/>
<dbReference type="Proteomes" id="UP000615446">
    <property type="component" value="Unassembled WGS sequence"/>
</dbReference>
<gene>
    <name evidence="3" type="ORF">RCL2_000714000</name>
</gene>
<feature type="compositionally biased region" description="Low complexity" evidence="2">
    <location>
        <begin position="364"/>
        <end position="377"/>
    </location>
</feature>
<feature type="compositionally biased region" description="Acidic residues" evidence="2">
    <location>
        <begin position="344"/>
        <end position="357"/>
    </location>
</feature>
<feature type="region of interest" description="Disordered" evidence="2">
    <location>
        <begin position="344"/>
        <end position="399"/>
    </location>
</feature>
<dbReference type="OrthoDB" id="2439570at2759"/>
<feature type="coiled-coil region" evidence="1">
    <location>
        <begin position="5"/>
        <end position="109"/>
    </location>
</feature>
<organism evidence="3 4">
    <name type="scientific">Rhizophagus clarus</name>
    <dbReference type="NCBI Taxonomy" id="94130"/>
    <lineage>
        <taxon>Eukaryota</taxon>
        <taxon>Fungi</taxon>
        <taxon>Fungi incertae sedis</taxon>
        <taxon>Mucoromycota</taxon>
        <taxon>Glomeromycotina</taxon>
        <taxon>Glomeromycetes</taxon>
        <taxon>Glomerales</taxon>
        <taxon>Glomeraceae</taxon>
        <taxon>Rhizophagus</taxon>
    </lineage>
</organism>
<evidence type="ECO:0000313" key="4">
    <source>
        <dbReference type="Proteomes" id="UP000615446"/>
    </source>
</evidence>
<evidence type="ECO:0000256" key="2">
    <source>
        <dbReference type="SAM" id="MobiDB-lite"/>
    </source>
</evidence>